<dbReference type="PANTHER" id="PTHR10742:SF342">
    <property type="entry name" value="AMINE OXIDASE"/>
    <property type="match status" value="1"/>
</dbReference>
<feature type="domain" description="Amine oxidase" evidence="1">
    <location>
        <begin position="403"/>
        <end position="621"/>
    </location>
</feature>
<protein>
    <recommendedName>
        <fullName evidence="1">Amine oxidase domain-containing protein</fullName>
    </recommendedName>
</protein>
<dbReference type="Gene3D" id="3.50.50.60">
    <property type="entry name" value="FAD/NAD(P)-binding domain"/>
    <property type="match status" value="1"/>
</dbReference>
<feature type="domain" description="Amine oxidase" evidence="1">
    <location>
        <begin position="63"/>
        <end position="113"/>
    </location>
</feature>
<evidence type="ECO:0000313" key="2">
    <source>
        <dbReference type="EMBL" id="KAF8435774.1"/>
    </source>
</evidence>
<dbReference type="AlphaFoldDB" id="A0AAD4GC94"/>
<dbReference type="GO" id="GO:0009063">
    <property type="term" value="P:amino acid catabolic process"/>
    <property type="evidence" value="ECO:0007669"/>
    <property type="project" value="TreeGrafter"/>
</dbReference>
<proteinExistence type="predicted"/>
<dbReference type="InterPro" id="IPR036188">
    <property type="entry name" value="FAD/NAD-bd_sf"/>
</dbReference>
<dbReference type="EMBL" id="WHUW01000024">
    <property type="protein sequence ID" value="KAF8435774.1"/>
    <property type="molecule type" value="Genomic_DNA"/>
</dbReference>
<dbReference type="SUPFAM" id="SSF54373">
    <property type="entry name" value="FAD-linked reductases, C-terminal domain"/>
    <property type="match status" value="1"/>
</dbReference>
<sequence length="687" mass="76340">MPFDGDPLAYYGKRVIEHHHATLLKNLPPFKADPNDPNPFDISDDVLRFLPRLKVGILGAGVGGLYTALILDSLGIDYEILEASDRTGGRLSTYKFQNGDKYDYYEAGAMRFPLPKKDEQGNYKNGTMKRLAELTEYGPLNKGQDKLKDKLIPYYFIVREGSKPGFYYFNGIFEVVSDKPMGSFDAEGMKVSADYAAAGADAINSDITNPFIRMLIDDIQNDKTTGWDVMKANDSYSIRAYMSSKYLPSYNLNLPPQHLSNNVANWCALLGGSHGAGSGGYDRALTEAVLESMAFASVGNTDYGDVDWKCFEGGSQTLSNKMADYIKSRGVSIQFQKRVTAIGQGYVFVSLPRGFPRNKIPSSVEVVPSESTPVDIEVEEKHIPNVPLDTTSSTRLIVKIPCVQVKVNGNETKRYSHVVSTLPIPVLRTVDLNSAGLNVLQKNALRTLDYGPSIKIGVLFKSDWWKTKLGIVGGQSFTDLPIRTIVYPSYGVDASPPCKVLIASYSWTTDAFRVGALATEKERDVLKDLVLRNLAEAHSHLNPEITYEYLKGEFVDMNVKDWNQDKLTMGAFAFFSPGEFDDLYTSLNAPAANNRLHFAGEALSTRHAWVVGALDSAWRAVYQYLKVTRQNDKIKKFKEIWGENLEWTSNSTLLDSEQYGELVPDMLDQHLGLVNKAVQGGVIAQRK</sequence>
<keyword evidence="3" id="KW-1185">Reference proteome</keyword>
<dbReference type="Gene3D" id="1.10.10.1620">
    <property type="match status" value="1"/>
</dbReference>
<dbReference type="InterPro" id="IPR050281">
    <property type="entry name" value="Flavin_monoamine_oxidase"/>
</dbReference>
<reference evidence="2" key="2">
    <citation type="journal article" date="2020" name="Nat. Commun.">
        <title>Large-scale genome sequencing of mycorrhizal fungi provides insights into the early evolution of symbiotic traits.</title>
        <authorList>
            <person name="Miyauchi S."/>
            <person name="Kiss E."/>
            <person name="Kuo A."/>
            <person name="Drula E."/>
            <person name="Kohler A."/>
            <person name="Sanchez-Garcia M."/>
            <person name="Morin E."/>
            <person name="Andreopoulos B."/>
            <person name="Barry K.W."/>
            <person name="Bonito G."/>
            <person name="Buee M."/>
            <person name="Carver A."/>
            <person name="Chen C."/>
            <person name="Cichocki N."/>
            <person name="Clum A."/>
            <person name="Culley D."/>
            <person name="Crous P.W."/>
            <person name="Fauchery L."/>
            <person name="Girlanda M."/>
            <person name="Hayes R.D."/>
            <person name="Keri Z."/>
            <person name="LaButti K."/>
            <person name="Lipzen A."/>
            <person name="Lombard V."/>
            <person name="Magnuson J."/>
            <person name="Maillard F."/>
            <person name="Murat C."/>
            <person name="Nolan M."/>
            <person name="Ohm R.A."/>
            <person name="Pangilinan J."/>
            <person name="Pereira M.F."/>
            <person name="Perotto S."/>
            <person name="Peter M."/>
            <person name="Pfister S."/>
            <person name="Riley R."/>
            <person name="Sitrit Y."/>
            <person name="Stielow J.B."/>
            <person name="Szollosi G."/>
            <person name="Zifcakova L."/>
            <person name="Stursova M."/>
            <person name="Spatafora J.W."/>
            <person name="Tedersoo L."/>
            <person name="Vaario L.M."/>
            <person name="Yamada A."/>
            <person name="Yan M."/>
            <person name="Wang P."/>
            <person name="Xu J."/>
            <person name="Bruns T."/>
            <person name="Baldrian P."/>
            <person name="Vilgalys R."/>
            <person name="Dunand C."/>
            <person name="Henrissat B."/>
            <person name="Grigoriev I.V."/>
            <person name="Hibbett D."/>
            <person name="Nagy L.G."/>
            <person name="Martin F.M."/>
        </authorList>
    </citation>
    <scope>NUCLEOTIDE SEQUENCE</scope>
    <source>
        <strain evidence="2">BED1</strain>
    </source>
</reference>
<dbReference type="Proteomes" id="UP001194468">
    <property type="component" value="Unassembled WGS sequence"/>
</dbReference>
<dbReference type="Gene3D" id="3.90.660.10">
    <property type="match status" value="1"/>
</dbReference>
<dbReference type="PANTHER" id="PTHR10742">
    <property type="entry name" value="FLAVIN MONOAMINE OXIDASE"/>
    <property type="match status" value="1"/>
</dbReference>
<accession>A0AAD4GC94</accession>
<organism evidence="2 3">
    <name type="scientific">Boletus edulis BED1</name>
    <dbReference type="NCBI Taxonomy" id="1328754"/>
    <lineage>
        <taxon>Eukaryota</taxon>
        <taxon>Fungi</taxon>
        <taxon>Dikarya</taxon>
        <taxon>Basidiomycota</taxon>
        <taxon>Agaricomycotina</taxon>
        <taxon>Agaricomycetes</taxon>
        <taxon>Agaricomycetidae</taxon>
        <taxon>Boletales</taxon>
        <taxon>Boletineae</taxon>
        <taxon>Boletaceae</taxon>
        <taxon>Boletoideae</taxon>
        <taxon>Boletus</taxon>
    </lineage>
</organism>
<dbReference type="GO" id="GO:0001716">
    <property type="term" value="F:L-amino-acid oxidase activity"/>
    <property type="evidence" value="ECO:0007669"/>
    <property type="project" value="TreeGrafter"/>
</dbReference>
<dbReference type="Pfam" id="PF01593">
    <property type="entry name" value="Amino_oxidase"/>
    <property type="match status" value="2"/>
</dbReference>
<reference evidence="2" key="1">
    <citation type="submission" date="2019-10" db="EMBL/GenBank/DDBJ databases">
        <authorList>
            <consortium name="DOE Joint Genome Institute"/>
            <person name="Kuo A."/>
            <person name="Miyauchi S."/>
            <person name="Kiss E."/>
            <person name="Drula E."/>
            <person name="Kohler A."/>
            <person name="Sanchez-Garcia M."/>
            <person name="Andreopoulos B."/>
            <person name="Barry K.W."/>
            <person name="Bonito G."/>
            <person name="Buee M."/>
            <person name="Carver A."/>
            <person name="Chen C."/>
            <person name="Cichocki N."/>
            <person name="Clum A."/>
            <person name="Culley D."/>
            <person name="Crous P.W."/>
            <person name="Fauchery L."/>
            <person name="Girlanda M."/>
            <person name="Hayes R."/>
            <person name="Keri Z."/>
            <person name="LaButti K."/>
            <person name="Lipzen A."/>
            <person name="Lombard V."/>
            <person name="Magnuson J."/>
            <person name="Maillard F."/>
            <person name="Morin E."/>
            <person name="Murat C."/>
            <person name="Nolan M."/>
            <person name="Ohm R."/>
            <person name="Pangilinan J."/>
            <person name="Pereira M."/>
            <person name="Perotto S."/>
            <person name="Peter M."/>
            <person name="Riley R."/>
            <person name="Sitrit Y."/>
            <person name="Stielow B."/>
            <person name="Szollosi G."/>
            <person name="Zifcakova L."/>
            <person name="Stursova M."/>
            <person name="Spatafora J.W."/>
            <person name="Tedersoo L."/>
            <person name="Vaario L.-M."/>
            <person name="Yamada A."/>
            <person name="Yan M."/>
            <person name="Wang P."/>
            <person name="Xu J."/>
            <person name="Bruns T."/>
            <person name="Baldrian P."/>
            <person name="Vilgalys R."/>
            <person name="Henrissat B."/>
            <person name="Grigoriev I.V."/>
            <person name="Hibbett D."/>
            <person name="Nagy L.G."/>
            <person name="Martin F.M."/>
        </authorList>
    </citation>
    <scope>NUCLEOTIDE SEQUENCE</scope>
    <source>
        <strain evidence="2">BED1</strain>
    </source>
</reference>
<name>A0AAD4GC94_BOLED</name>
<evidence type="ECO:0000313" key="3">
    <source>
        <dbReference type="Proteomes" id="UP001194468"/>
    </source>
</evidence>
<dbReference type="InterPro" id="IPR002937">
    <property type="entry name" value="Amino_oxidase"/>
</dbReference>
<comment type="caution">
    <text evidence="2">The sequence shown here is derived from an EMBL/GenBank/DDBJ whole genome shotgun (WGS) entry which is preliminary data.</text>
</comment>
<evidence type="ECO:0000259" key="1">
    <source>
        <dbReference type="Pfam" id="PF01593"/>
    </source>
</evidence>
<gene>
    <name evidence="2" type="ORF">L210DRAFT_3648443</name>
</gene>
<dbReference type="SUPFAM" id="SSF51905">
    <property type="entry name" value="FAD/NAD(P)-binding domain"/>
    <property type="match status" value="1"/>
</dbReference>